<evidence type="ECO:0000313" key="2">
    <source>
        <dbReference type="EMBL" id="KAH9291645.1"/>
    </source>
</evidence>
<protein>
    <submittedName>
        <fullName evidence="2">Uncharacterized protein</fullName>
    </submittedName>
</protein>
<comment type="caution">
    <text evidence="2">The sequence shown here is derived from an EMBL/GenBank/DDBJ whole genome shotgun (WGS) entry which is preliminary data.</text>
</comment>
<evidence type="ECO:0000313" key="3">
    <source>
        <dbReference type="Proteomes" id="UP000824469"/>
    </source>
</evidence>
<feature type="region of interest" description="Disordered" evidence="1">
    <location>
        <begin position="1"/>
        <end position="21"/>
    </location>
</feature>
<proteinExistence type="predicted"/>
<name>A0AA38BYY0_TAXCH</name>
<dbReference type="AlphaFoldDB" id="A0AA38BYY0"/>
<accession>A0AA38BYY0</accession>
<dbReference type="EMBL" id="JAHRHJ020003477">
    <property type="protein sequence ID" value="KAH9291645.1"/>
    <property type="molecule type" value="Genomic_DNA"/>
</dbReference>
<organism evidence="2 3">
    <name type="scientific">Taxus chinensis</name>
    <name type="common">Chinese yew</name>
    <name type="synonym">Taxus wallichiana var. chinensis</name>
    <dbReference type="NCBI Taxonomy" id="29808"/>
    <lineage>
        <taxon>Eukaryota</taxon>
        <taxon>Viridiplantae</taxon>
        <taxon>Streptophyta</taxon>
        <taxon>Embryophyta</taxon>
        <taxon>Tracheophyta</taxon>
        <taxon>Spermatophyta</taxon>
        <taxon>Pinopsida</taxon>
        <taxon>Pinidae</taxon>
        <taxon>Conifers II</taxon>
        <taxon>Cupressales</taxon>
        <taxon>Taxaceae</taxon>
        <taxon>Taxus</taxon>
    </lineage>
</organism>
<dbReference type="Proteomes" id="UP000824469">
    <property type="component" value="Unassembled WGS sequence"/>
</dbReference>
<reference evidence="2 3" key="1">
    <citation type="journal article" date="2021" name="Nat. Plants">
        <title>The Taxus genome provides insights into paclitaxel biosynthesis.</title>
        <authorList>
            <person name="Xiong X."/>
            <person name="Gou J."/>
            <person name="Liao Q."/>
            <person name="Li Y."/>
            <person name="Zhou Q."/>
            <person name="Bi G."/>
            <person name="Li C."/>
            <person name="Du R."/>
            <person name="Wang X."/>
            <person name="Sun T."/>
            <person name="Guo L."/>
            <person name="Liang H."/>
            <person name="Lu P."/>
            <person name="Wu Y."/>
            <person name="Zhang Z."/>
            <person name="Ro D.K."/>
            <person name="Shang Y."/>
            <person name="Huang S."/>
            <person name="Yan J."/>
        </authorList>
    </citation>
    <scope>NUCLEOTIDE SEQUENCE [LARGE SCALE GENOMIC DNA]</scope>
    <source>
        <strain evidence="2">Ta-2019</strain>
    </source>
</reference>
<keyword evidence="3" id="KW-1185">Reference proteome</keyword>
<feature type="non-terminal residue" evidence="2">
    <location>
        <position position="1"/>
    </location>
</feature>
<evidence type="ECO:0000256" key="1">
    <source>
        <dbReference type="SAM" id="MobiDB-lite"/>
    </source>
</evidence>
<sequence length="59" mass="6915">QAMKCMQTPRSKKSGADRWPETVTRWRKLDDDSKELKGRESRSRDDKHLNLLCVVVGDR</sequence>
<feature type="non-terminal residue" evidence="2">
    <location>
        <position position="59"/>
    </location>
</feature>
<gene>
    <name evidence="2" type="ORF">KI387_043159</name>
</gene>